<dbReference type="InterPro" id="IPR011006">
    <property type="entry name" value="CheY-like_superfamily"/>
</dbReference>
<keyword evidence="1 4" id="KW-0597">Phosphoprotein</keyword>
<dbReference type="Gene3D" id="3.40.50.2300">
    <property type="match status" value="1"/>
</dbReference>
<proteinExistence type="predicted"/>
<keyword evidence="2" id="KW-0805">Transcription regulation</keyword>
<keyword evidence="6" id="KW-0808">Transferase</keyword>
<keyword evidence="6" id="KW-0418">Kinase</keyword>
<reference evidence="6" key="1">
    <citation type="submission" date="2016-07" db="EMBL/GenBank/DDBJ databases">
        <title>Microvirga ossetica sp. nov. a new species of rhizobia isolated from root nodules of the legume species Vicia alpestris Steven originated from North Ossetia region in the Caucasus.</title>
        <authorList>
            <person name="Safronova V.I."/>
            <person name="Kuznetsova I.G."/>
            <person name="Sazanova A.L."/>
            <person name="Belimov A."/>
            <person name="Andronov E."/>
            <person name="Osledkin Y.S."/>
            <person name="Onishchuk O.P."/>
            <person name="Kurchak O.N."/>
            <person name="Shaposhnikov A.I."/>
            <person name="Willems A."/>
            <person name="Tikhonovich I.A."/>
        </authorList>
    </citation>
    <scope>NUCLEOTIDE SEQUENCE [LARGE SCALE GENOMIC DNA]</scope>
    <source>
        <strain evidence="6">V5/3M</strain>
    </source>
</reference>
<dbReference type="SMART" id="SM00448">
    <property type="entry name" value="REC"/>
    <property type="match status" value="1"/>
</dbReference>
<dbReference type="InterPro" id="IPR001789">
    <property type="entry name" value="Sig_transdc_resp-reg_receiver"/>
</dbReference>
<dbReference type="PANTHER" id="PTHR44591">
    <property type="entry name" value="STRESS RESPONSE REGULATOR PROTEIN 1"/>
    <property type="match status" value="1"/>
</dbReference>
<dbReference type="OrthoDB" id="5456285at2"/>
<dbReference type="Pfam" id="PF00072">
    <property type="entry name" value="Response_reg"/>
    <property type="match status" value="1"/>
</dbReference>
<evidence type="ECO:0000313" key="6">
    <source>
        <dbReference type="EMBL" id="ANY77877.1"/>
    </source>
</evidence>
<dbReference type="SUPFAM" id="SSF52172">
    <property type="entry name" value="CheY-like"/>
    <property type="match status" value="1"/>
</dbReference>
<sequence>MAVVLVVDDEVGIATLLEDVLQDEGHRVLTASNGRQALDRIATERPDLILSDFMMPVMDGAALVSALSASPDLTDIPVILMSSLPEAAIAERCNGHAAFLRKPFNIFDVVETVAKLIPDAGGPADPEQ</sequence>
<dbReference type="RefSeq" id="WP_099508866.1">
    <property type="nucleotide sequence ID" value="NZ_CP016616.1"/>
</dbReference>
<dbReference type="PANTHER" id="PTHR44591:SF3">
    <property type="entry name" value="RESPONSE REGULATORY DOMAIN-CONTAINING PROTEIN"/>
    <property type="match status" value="1"/>
</dbReference>
<feature type="modified residue" description="4-aspartylphosphate" evidence="4">
    <location>
        <position position="52"/>
    </location>
</feature>
<dbReference type="GO" id="GO:0016301">
    <property type="term" value="F:kinase activity"/>
    <property type="evidence" value="ECO:0007669"/>
    <property type="project" value="UniProtKB-KW"/>
</dbReference>
<evidence type="ECO:0000256" key="2">
    <source>
        <dbReference type="ARBA" id="ARBA00023015"/>
    </source>
</evidence>
<feature type="domain" description="Response regulatory" evidence="5">
    <location>
        <begin position="3"/>
        <end position="117"/>
    </location>
</feature>
<dbReference type="KEGG" id="moc:BB934_06200"/>
<dbReference type="AlphaFoldDB" id="A0A1B2ED64"/>
<evidence type="ECO:0000256" key="3">
    <source>
        <dbReference type="ARBA" id="ARBA00023163"/>
    </source>
</evidence>
<accession>A0A1B2ED64</accession>
<name>A0A1B2ED64_9HYPH</name>
<dbReference type="InterPro" id="IPR050595">
    <property type="entry name" value="Bact_response_regulator"/>
</dbReference>
<dbReference type="GO" id="GO:0000160">
    <property type="term" value="P:phosphorelay signal transduction system"/>
    <property type="evidence" value="ECO:0007669"/>
    <property type="project" value="InterPro"/>
</dbReference>
<keyword evidence="3" id="KW-0804">Transcription</keyword>
<evidence type="ECO:0000256" key="1">
    <source>
        <dbReference type="ARBA" id="ARBA00022553"/>
    </source>
</evidence>
<organism evidence="6">
    <name type="scientific">Microvirga ossetica</name>
    <dbReference type="NCBI Taxonomy" id="1882682"/>
    <lineage>
        <taxon>Bacteria</taxon>
        <taxon>Pseudomonadati</taxon>
        <taxon>Pseudomonadota</taxon>
        <taxon>Alphaproteobacteria</taxon>
        <taxon>Hyphomicrobiales</taxon>
        <taxon>Methylobacteriaceae</taxon>
        <taxon>Microvirga</taxon>
    </lineage>
</organism>
<dbReference type="PROSITE" id="PS50110">
    <property type="entry name" value="RESPONSE_REGULATORY"/>
    <property type="match status" value="1"/>
</dbReference>
<evidence type="ECO:0000256" key="4">
    <source>
        <dbReference type="PROSITE-ProRule" id="PRU00169"/>
    </source>
</evidence>
<evidence type="ECO:0000259" key="5">
    <source>
        <dbReference type="PROSITE" id="PS50110"/>
    </source>
</evidence>
<protein>
    <submittedName>
        <fullName evidence="6">Histidine kinase</fullName>
    </submittedName>
</protein>
<dbReference type="EMBL" id="CP016616">
    <property type="protein sequence ID" value="ANY77877.1"/>
    <property type="molecule type" value="Genomic_DNA"/>
</dbReference>
<gene>
    <name evidence="6" type="ORF">BB934_06200</name>
</gene>